<dbReference type="PRINTS" id="PR00413">
    <property type="entry name" value="HADHALOGNASE"/>
</dbReference>
<dbReference type="InterPro" id="IPR011951">
    <property type="entry name" value="HAD-SF_hydro_IA_YjjG/PynA"/>
</dbReference>
<dbReference type="Proteomes" id="UP001597399">
    <property type="component" value="Unassembled WGS sequence"/>
</dbReference>
<dbReference type="Gene3D" id="3.40.50.1000">
    <property type="entry name" value="HAD superfamily/HAD-like"/>
    <property type="match status" value="1"/>
</dbReference>
<dbReference type="SUPFAM" id="SSF56784">
    <property type="entry name" value="HAD-like"/>
    <property type="match status" value="1"/>
</dbReference>
<gene>
    <name evidence="1" type="ORF">ACFSUE_16695</name>
</gene>
<organism evidence="1 2">
    <name type="scientific">Sporolactobacillus shoreicorticis</name>
    <dbReference type="NCBI Taxonomy" id="1923877"/>
    <lineage>
        <taxon>Bacteria</taxon>
        <taxon>Bacillati</taxon>
        <taxon>Bacillota</taxon>
        <taxon>Bacilli</taxon>
        <taxon>Bacillales</taxon>
        <taxon>Sporolactobacillaceae</taxon>
        <taxon>Sporolactobacillus</taxon>
    </lineage>
</organism>
<keyword evidence="2" id="KW-1185">Reference proteome</keyword>
<protein>
    <submittedName>
        <fullName evidence="1">YjjG family noncanonical pyrimidine nucleotidase</fullName>
        <ecNumber evidence="1">3.1.3.5</ecNumber>
    </submittedName>
</protein>
<dbReference type="SFLD" id="SFLDG01135">
    <property type="entry name" value="C1.5.6:_HAD__Beta-PGM__Phospha"/>
    <property type="match status" value="1"/>
</dbReference>
<dbReference type="InterPro" id="IPR052550">
    <property type="entry name" value="Pyrimidine_5'-ntase_YjjG"/>
</dbReference>
<dbReference type="Gene3D" id="1.10.150.240">
    <property type="entry name" value="Putative phosphatase, domain 2"/>
    <property type="match status" value="1"/>
</dbReference>
<dbReference type="PANTHER" id="PTHR47478">
    <property type="match status" value="1"/>
</dbReference>
<dbReference type="PANTHER" id="PTHR47478:SF1">
    <property type="entry name" value="PYRIMIDINE 5'-NUCLEOTIDASE YJJG"/>
    <property type="match status" value="1"/>
</dbReference>
<evidence type="ECO:0000313" key="2">
    <source>
        <dbReference type="Proteomes" id="UP001597399"/>
    </source>
</evidence>
<evidence type="ECO:0000313" key="1">
    <source>
        <dbReference type="EMBL" id="MFD2695246.1"/>
    </source>
</evidence>
<sequence length="231" mass="27242">MNHYKYLFFDVDNTLLDFNAAEELALQRLFDDQHINLTTEIERYYKEMNKGLWRDFENGKIDRDELVNTRFAKLFKAFGRDVDGVTMEQNYRRFLNEGHQLVSGARQLLLRLKERFDLYIVTNGVAETQRKRLQDSGLTPFFKQIFVSEDSGYHKPDPRFFHYVFKHIPCFRADHGLIVGDSLISDIQGGSHAGLKTCWFNAKHQNNELDVKPNYEIHKLDELYAILQPNE</sequence>
<reference evidence="2" key="1">
    <citation type="journal article" date="2019" name="Int. J. Syst. Evol. Microbiol.">
        <title>The Global Catalogue of Microorganisms (GCM) 10K type strain sequencing project: providing services to taxonomists for standard genome sequencing and annotation.</title>
        <authorList>
            <consortium name="The Broad Institute Genomics Platform"/>
            <consortium name="The Broad Institute Genome Sequencing Center for Infectious Disease"/>
            <person name="Wu L."/>
            <person name="Ma J."/>
        </authorList>
    </citation>
    <scope>NUCLEOTIDE SEQUENCE [LARGE SCALE GENOMIC DNA]</scope>
    <source>
        <strain evidence="2">TISTR 2466</strain>
    </source>
</reference>
<dbReference type="SFLD" id="SFLDG01129">
    <property type="entry name" value="C1.5:_HAD__Beta-PGM__Phosphata"/>
    <property type="match status" value="1"/>
</dbReference>
<accession>A0ABW5S628</accession>
<proteinExistence type="predicted"/>
<dbReference type="SFLD" id="SFLDS00003">
    <property type="entry name" value="Haloacid_Dehalogenase"/>
    <property type="match status" value="1"/>
</dbReference>
<dbReference type="InterPro" id="IPR006439">
    <property type="entry name" value="HAD-SF_hydro_IA"/>
</dbReference>
<dbReference type="GO" id="GO:0008253">
    <property type="term" value="F:5'-nucleotidase activity"/>
    <property type="evidence" value="ECO:0007669"/>
    <property type="project" value="UniProtKB-EC"/>
</dbReference>
<dbReference type="NCBIfam" id="TIGR01549">
    <property type="entry name" value="HAD-SF-IA-v1"/>
    <property type="match status" value="1"/>
</dbReference>
<dbReference type="RefSeq" id="WP_253061014.1">
    <property type="nucleotide sequence ID" value="NZ_JAMXWM010000007.1"/>
</dbReference>
<dbReference type="CDD" id="cd04305">
    <property type="entry name" value="HAD_Neu5Ac-Pase_like"/>
    <property type="match status" value="1"/>
</dbReference>
<dbReference type="InterPro" id="IPR023198">
    <property type="entry name" value="PGP-like_dom2"/>
</dbReference>
<dbReference type="InterPro" id="IPR036412">
    <property type="entry name" value="HAD-like_sf"/>
</dbReference>
<dbReference type="EC" id="3.1.3.5" evidence="1"/>
<comment type="caution">
    <text evidence="1">The sequence shown here is derived from an EMBL/GenBank/DDBJ whole genome shotgun (WGS) entry which is preliminary data.</text>
</comment>
<keyword evidence="1" id="KW-0378">Hydrolase</keyword>
<dbReference type="NCBIfam" id="TIGR02254">
    <property type="entry name" value="YjjG_YfnB"/>
    <property type="match status" value="1"/>
</dbReference>
<dbReference type="Pfam" id="PF00702">
    <property type="entry name" value="Hydrolase"/>
    <property type="match status" value="1"/>
</dbReference>
<name>A0ABW5S628_9BACL</name>
<dbReference type="EMBL" id="JBHUMQ010000039">
    <property type="protein sequence ID" value="MFD2695246.1"/>
    <property type="molecule type" value="Genomic_DNA"/>
</dbReference>
<dbReference type="InterPro" id="IPR023214">
    <property type="entry name" value="HAD_sf"/>
</dbReference>